<protein>
    <submittedName>
        <fullName evidence="4">Oxidoreductase</fullName>
    </submittedName>
</protein>
<name>A0ABV9F388_9SPHN</name>
<dbReference type="Pfam" id="PF00106">
    <property type="entry name" value="adh_short"/>
    <property type="match status" value="1"/>
</dbReference>
<evidence type="ECO:0000256" key="1">
    <source>
        <dbReference type="ARBA" id="ARBA00006484"/>
    </source>
</evidence>
<accession>A0ABV9F388</accession>
<dbReference type="PROSITE" id="PS00061">
    <property type="entry name" value="ADH_SHORT"/>
    <property type="match status" value="1"/>
</dbReference>
<gene>
    <name evidence="4" type="ORF">ACFO3E_15930</name>
</gene>
<keyword evidence="5" id="KW-1185">Reference proteome</keyword>
<organism evidence="4 5">
    <name type="scientific">Sphingobium tyrosinilyticum</name>
    <dbReference type="NCBI Taxonomy" id="2715436"/>
    <lineage>
        <taxon>Bacteria</taxon>
        <taxon>Pseudomonadati</taxon>
        <taxon>Pseudomonadota</taxon>
        <taxon>Alphaproteobacteria</taxon>
        <taxon>Sphingomonadales</taxon>
        <taxon>Sphingomonadaceae</taxon>
        <taxon>Sphingobium</taxon>
    </lineage>
</organism>
<evidence type="ECO:0000313" key="5">
    <source>
        <dbReference type="Proteomes" id="UP001595957"/>
    </source>
</evidence>
<keyword evidence="2" id="KW-0560">Oxidoreductase</keyword>
<reference evidence="5" key="1">
    <citation type="journal article" date="2019" name="Int. J. Syst. Evol. Microbiol.">
        <title>The Global Catalogue of Microorganisms (GCM) 10K type strain sequencing project: providing services to taxonomists for standard genome sequencing and annotation.</title>
        <authorList>
            <consortium name="The Broad Institute Genomics Platform"/>
            <consortium name="The Broad Institute Genome Sequencing Center for Infectious Disease"/>
            <person name="Wu L."/>
            <person name="Ma J."/>
        </authorList>
    </citation>
    <scope>NUCLEOTIDE SEQUENCE [LARGE SCALE GENOMIC DNA]</scope>
    <source>
        <strain evidence="5">NBRC 103632</strain>
    </source>
</reference>
<dbReference type="InterPro" id="IPR036291">
    <property type="entry name" value="NAD(P)-bd_dom_sf"/>
</dbReference>
<dbReference type="SUPFAM" id="SSF51735">
    <property type="entry name" value="NAD(P)-binding Rossmann-fold domains"/>
    <property type="match status" value="1"/>
</dbReference>
<dbReference type="Gene3D" id="3.40.50.720">
    <property type="entry name" value="NAD(P)-binding Rossmann-like Domain"/>
    <property type="match status" value="1"/>
</dbReference>
<dbReference type="InterPro" id="IPR020904">
    <property type="entry name" value="Sc_DH/Rdtase_CS"/>
</dbReference>
<dbReference type="PRINTS" id="PR00081">
    <property type="entry name" value="GDHRDH"/>
</dbReference>
<dbReference type="Proteomes" id="UP001595957">
    <property type="component" value="Unassembled WGS sequence"/>
</dbReference>
<evidence type="ECO:0000313" key="4">
    <source>
        <dbReference type="EMBL" id="MFC4595654.1"/>
    </source>
</evidence>
<evidence type="ECO:0000256" key="2">
    <source>
        <dbReference type="ARBA" id="ARBA00023002"/>
    </source>
</evidence>
<dbReference type="PRINTS" id="PR00080">
    <property type="entry name" value="SDRFAMILY"/>
</dbReference>
<dbReference type="RefSeq" id="WP_380806100.1">
    <property type="nucleotide sequence ID" value="NZ_JBHSFZ010000058.1"/>
</dbReference>
<dbReference type="NCBIfam" id="NF004824">
    <property type="entry name" value="PRK06180.1"/>
    <property type="match status" value="1"/>
</dbReference>
<dbReference type="PANTHER" id="PTHR43976:SF16">
    <property type="entry name" value="SHORT-CHAIN DEHYDROGENASE_REDUCTASE FAMILY PROTEIN"/>
    <property type="match status" value="1"/>
</dbReference>
<dbReference type="InterPro" id="IPR051911">
    <property type="entry name" value="SDR_oxidoreductase"/>
</dbReference>
<comment type="caution">
    <text evidence="4">The sequence shown here is derived from an EMBL/GenBank/DDBJ whole genome shotgun (WGS) entry which is preliminary data.</text>
</comment>
<sequence>MTARSQQTWLVTGASSGFGRAIVLAVLAAGGRVIATARDPATLRDIAPHGEKRCLTLPLDATVKSQVANAIAAGEEAFDSIDILVNDAGYGLLDSVEDADEAAIRAIFEVNFFGTANMIRAALKGMRARKRGWIVNIASSGGRLSAPALGYYSAAKHAVEGLSKALREEVEPLGIGVTVVEPGNFRTDFAGRSLVLGAPPPIHYANTVGRIINRVERRRESEVGDPARAADAIIKAVDADNPPQQLLLGADAIAGVRAELLRELEEVERWEMLGTRTAFEE</sequence>
<dbReference type="CDD" id="cd05374">
    <property type="entry name" value="17beta-HSD-like_SDR_c"/>
    <property type="match status" value="1"/>
</dbReference>
<evidence type="ECO:0000256" key="3">
    <source>
        <dbReference type="RuleBase" id="RU000363"/>
    </source>
</evidence>
<dbReference type="InterPro" id="IPR002347">
    <property type="entry name" value="SDR_fam"/>
</dbReference>
<proteinExistence type="inferred from homology"/>
<dbReference type="PANTHER" id="PTHR43976">
    <property type="entry name" value="SHORT CHAIN DEHYDROGENASE"/>
    <property type="match status" value="1"/>
</dbReference>
<dbReference type="EMBL" id="JBHSFZ010000058">
    <property type="protein sequence ID" value="MFC4595654.1"/>
    <property type="molecule type" value="Genomic_DNA"/>
</dbReference>
<comment type="similarity">
    <text evidence="1 3">Belongs to the short-chain dehydrogenases/reductases (SDR) family.</text>
</comment>